<name>A0A8X6YG42_9ARAC</name>
<evidence type="ECO:0000313" key="2">
    <source>
        <dbReference type="Proteomes" id="UP000886998"/>
    </source>
</evidence>
<organism evidence="1 2">
    <name type="scientific">Trichonephila inaurata madagascariensis</name>
    <dbReference type="NCBI Taxonomy" id="2747483"/>
    <lineage>
        <taxon>Eukaryota</taxon>
        <taxon>Metazoa</taxon>
        <taxon>Ecdysozoa</taxon>
        <taxon>Arthropoda</taxon>
        <taxon>Chelicerata</taxon>
        <taxon>Arachnida</taxon>
        <taxon>Araneae</taxon>
        <taxon>Araneomorphae</taxon>
        <taxon>Entelegynae</taxon>
        <taxon>Araneoidea</taxon>
        <taxon>Nephilidae</taxon>
        <taxon>Trichonephila</taxon>
        <taxon>Trichonephila inaurata</taxon>
    </lineage>
</organism>
<keyword evidence="2" id="KW-1185">Reference proteome</keyword>
<sequence length="83" mass="9417">MAEWLWHRTSAPFAKCGRFSLSEEIRPYCMSAIAKAIAKWQALDLPLLQCCISEIHHPMERPHNCKGGGYPIDCCVCRFDSCS</sequence>
<proteinExistence type="predicted"/>
<dbReference type="AlphaFoldDB" id="A0A8X6YG42"/>
<dbReference type="Proteomes" id="UP000886998">
    <property type="component" value="Unassembled WGS sequence"/>
</dbReference>
<comment type="caution">
    <text evidence="1">The sequence shown here is derived from an EMBL/GenBank/DDBJ whole genome shotgun (WGS) entry which is preliminary data.</text>
</comment>
<evidence type="ECO:0000313" key="1">
    <source>
        <dbReference type="EMBL" id="GFY70230.1"/>
    </source>
</evidence>
<dbReference type="EMBL" id="BMAV01018116">
    <property type="protein sequence ID" value="GFY70230.1"/>
    <property type="molecule type" value="Genomic_DNA"/>
</dbReference>
<gene>
    <name evidence="1" type="ORF">TNIN_345041</name>
</gene>
<protein>
    <submittedName>
        <fullName evidence="1">Uncharacterized protein</fullName>
    </submittedName>
</protein>
<accession>A0A8X6YG42</accession>
<reference evidence="1" key="1">
    <citation type="submission" date="2020-08" db="EMBL/GenBank/DDBJ databases">
        <title>Multicomponent nature underlies the extraordinary mechanical properties of spider dragline silk.</title>
        <authorList>
            <person name="Kono N."/>
            <person name="Nakamura H."/>
            <person name="Mori M."/>
            <person name="Yoshida Y."/>
            <person name="Ohtoshi R."/>
            <person name="Malay A.D."/>
            <person name="Moran D.A.P."/>
            <person name="Tomita M."/>
            <person name="Numata K."/>
            <person name="Arakawa K."/>
        </authorList>
    </citation>
    <scope>NUCLEOTIDE SEQUENCE</scope>
</reference>